<evidence type="ECO:0000256" key="4">
    <source>
        <dbReference type="ARBA" id="ARBA00023159"/>
    </source>
</evidence>
<gene>
    <name evidence="12" type="primary">LOC107434885</name>
</gene>
<dbReference type="Pfam" id="PF00847">
    <property type="entry name" value="AP2"/>
    <property type="match status" value="1"/>
</dbReference>
<dbReference type="Gene3D" id="3.30.730.10">
    <property type="entry name" value="AP2/ERF domain"/>
    <property type="match status" value="1"/>
</dbReference>
<keyword evidence="6" id="KW-0539">Nucleus</keyword>
<evidence type="ECO:0000259" key="10">
    <source>
        <dbReference type="PROSITE" id="PS51032"/>
    </source>
</evidence>
<dbReference type="RefSeq" id="XP_015901879.3">
    <property type="nucleotide sequence ID" value="XM_016046393.4"/>
</dbReference>
<feature type="compositionally biased region" description="Low complexity" evidence="8">
    <location>
        <begin position="311"/>
        <end position="322"/>
    </location>
</feature>
<evidence type="ECO:0000256" key="2">
    <source>
        <dbReference type="ARBA" id="ARBA00023015"/>
    </source>
</evidence>
<comment type="subcellular location">
    <subcellularLocation>
        <location evidence="1">Nucleus</location>
    </subcellularLocation>
</comment>
<keyword evidence="11" id="KW-1185">Reference proteome</keyword>
<accession>A0A9B4ERY3</accession>
<feature type="region of interest" description="Disordered" evidence="8">
    <location>
        <begin position="310"/>
        <end position="336"/>
    </location>
</feature>
<keyword evidence="4" id="KW-0010">Activator</keyword>
<dbReference type="InterPro" id="IPR016177">
    <property type="entry name" value="DNA-bd_dom_sf"/>
</dbReference>
<protein>
    <submittedName>
        <fullName evidence="12">Ethylene-responsive transcription factor ERF027</fullName>
    </submittedName>
</protein>
<keyword evidence="5" id="KW-0804">Transcription</keyword>
<dbReference type="Proteomes" id="UP001652623">
    <property type="component" value="Chromosome 6"/>
</dbReference>
<evidence type="ECO:0000313" key="11">
    <source>
        <dbReference type="Proteomes" id="UP001652623"/>
    </source>
</evidence>
<feature type="compositionally biased region" description="Pro residues" evidence="8">
    <location>
        <begin position="111"/>
        <end position="132"/>
    </location>
</feature>
<dbReference type="GeneID" id="107434885"/>
<reference evidence="12" key="1">
    <citation type="submission" date="2025-08" db="UniProtKB">
        <authorList>
            <consortium name="RefSeq"/>
        </authorList>
    </citation>
    <scope>IDENTIFICATION</scope>
    <source>
        <tissue evidence="12">Seedling</tissue>
    </source>
</reference>
<feature type="region of interest" description="Disordered" evidence="8">
    <location>
        <begin position="111"/>
        <end position="174"/>
    </location>
</feature>
<evidence type="ECO:0000256" key="8">
    <source>
        <dbReference type="SAM" id="MobiDB-lite"/>
    </source>
</evidence>
<feature type="compositionally biased region" description="Low complexity" evidence="8">
    <location>
        <begin position="133"/>
        <end position="145"/>
    </location>
</feature>
<feature type="region of interest" description="Disordered" evidence="8">
    <location>
        <begin position="257"/>
        <end position="283"/>
    </location>
</feature>
<evidence type="ECO:0000256" key="1">
    <source>
        <dbReference type="ARBA" id="ARBA00004123"/>
    </source>
</evidence>
<sequence length="336" mass="36593">MEYEHHFPRNSHAFYLSIQITHATYISPITLISKHQHPLNNQNFSLSLSLSLSTSLLFSILHILTLYITYNMSDSDTPTNVRRVVDQPNVHLPSLPYLDFPPHPFLSLDPTLPPPPFPLPPAPPPPPPPPPSSSSTSSALNPNLHHLQHHHTHPNTNSMASSSSGKHSRYKGIRCRSGKWVSEIREPRKTTRIWLGTFPTPDMAAVAYDVAALALKGNDAVLNFPSLVGKYPVPGSSSAADIRKAATAAAAAKMADWREGMGGNSEPSSKKDDGTLSGDRLSLSGGEFVDEEELFGMPNLLVDMAEGMLVSPPRMSSSDDSPGNYSDGVESLWNYS</sequence>
<proteinExistence type="inferred from homology"/>
<keyword evidence="2" id="KW-0805">Transcription regulation</keyword>
<keyword evidence="9" id="KW-1133">Transmembrane helix</keyword>
<dbReference type="PANTHER" id="PTHR31839">
    <property type="entry name" value="DEHYDRATION-RESPONSIVE ELEMENT-BINDING PROTEIN 1D"/>
    <property type="match status" value="1"/>
</dbReference>
<feature type="domain" description="AP2/ERF" evidence="10">
    <location>
        <begin position="169"/>
        <end position="225"/>
    </location>
</feature>
<evidence type="ECO:0000313" key="12">
    <source>
        <dbReference type="RefSeq" id="XP_015901879.3"/>
    </source>
</evidence>
<name>A0A9B4ERY3_ZIZJJ</name>
<evidence type="ECO:0000256" key="9">
    <source>
        <dbReference type="SAM" id="Phobius"/>
    </source>
</evidence>
<dbReference type="PROSITE" id="PS51032">
    <property type="entry name" value="AP2_ERF"/>
    <property type="match status" value="1"/>
</dbReference>
<dbReference type="SMART" id="SM00380">
    <property type="entry name" value="AP2"/>
    <property type="match status" value="1"/>
</dbReference>
<keyword evidence="3" id="KW-0238">DNA-binding</keyword>
<dbReference type="InterPro" id="IPR045277">
    <property type="entry name" value="DRE1A-I"/>
</dbReference>
<evidence type="ECO:0000256" key="7">
    <source>
        <dbReference type="ARBA" id="ARBA00024343"/>
    </source>
</evidence>
<dbReference type="PANTHER" id="PTHR31839:SF85">
    <property type="entry name" value="AP2_ERF DOMAIN-CONTAINING PROTEIN"/>
    <property type="match status" value="1"/>
</dbReference>
<evidence type="ECO:0000256" key="5">
    <source>
        <dbReference type="ARBA" id="ARBA00023163"/>
    </source>
</evidence>
<keyword evidence="9" id="KW-0472">Membrane</keyword>
<dbReference type="CDD" id="cd00018">
    <property type="entry name" value="AP2"/>
    <property type="match status" value="1"/>
</dbReference>
<dbReference type="SUPFAM" id="SSF54171">
    <property type="entry name" value="DNA-binding domain"/>
    <property type="match status" value="1"/>
</dbReference>
<keyword evidence="9" id="KW-0812">Transmembrane</keyword>
<evidence type="ECO:0000256" key="3">
    <source>
        <dbReference type="ARBA" id="ARBA00023125"/>
    </source>
</evidence>
<feature type="transmembrane region" description="Helical" evidence="9">
    <location>
        <begin position="12"/>
        <end position="32"/>
    </location>
</feature>
<dbReference type="InterPro" id="IPR001471">
    <property type="entry name" value="AP2/ERF_dom"/>
</dbReference>
<feature type="transmembrane region" description="Helical" evidence="9">
    <location>
        <begin position="44"/>
        <end position="70"/>
    </location>
</feature>
<comment type="similarity">
    <text evidence="7">Belongs to the AP2/ERF transcription factor family. ERF subfamily.</text>
</comment>
<evidence type="ECO:0000256" key="6">
    <source>
        <dbReference type="ARBA" id="ARBA00023242"/>
    </source>
</evidence>
<dbReference type="InterPro" id="IPR036955">
    <property type="entry name" value="AP2/ERF_dom_sf"/>
</dbReference>
<organism evidence="11 12">
    <name type="scientific">Ziziphus jujuba</name>
    <name type="common">Chinese jujube</name>
    <name type="synonym">Ziziphus sativa</name>
    <dbReference type="NCBI Taxonomy" id="326968"/>
    <lineage>
        <taxon>Eukaryota</taxon>
        <taxon>Viridiplantae</taxon>
        <taxon>Streptophyta</taxon>
        <taxon>Embryophyta</taxon>
        <taxon>Tracheophyta</taxon>
        <taxon>Spermatophyta</taxon>
        <taxon>Magnoliopsida</taxon>
        <taxon>eudicotyledons</taxon>
        <taxon>Gunneridae</taxon>
        <taxon>Pentapetalae</taxon>
        <taxon>rosids</taxon>
        <taxon>fabids</taxon>
        <taxon>Rosales</taxon>
        <taxon>Rhamnaceae</taxon>
        <taxon>Paliureae</taxon>
        <taxon>Ziziphus</taxon>
    </lineage>
</organism>